<dbReference type="RefSeq" id="WP_183323555.1">
    <property type="nucleotide sequence ID" value="NZ_JACHBQ010000001.1"/>
</dbReference>
<evidence type="ECO:0000313" key="3">
    <source>
        <dbReference type="EMBL" id="MBB5642351.1"/>
    </source>
</evidence>
<dbReference type="NCBIfam" id="NF006681">
    <property type="entry name" value="PRK09229.1-2"/>
    <property type="match status" value="1"/>
</dbReference>
<dbReference type="Proteomes" id="UP000561726">
    <property type="component" value="Unassembled WGS sequence"/>
</dbReference>
<feature type="domain" description="Amidohydrolase-related" evidence="2">
    <location>
        <begin position="56"/>
        <end position="438"/>
    </location>
</feature>
<dbReference type="InterPro" id="IPR011059">
    <property type="entry name" value="Metal-dep_hydrolase_composite"/>
</dbReference>
<dbReference type="SUPFAM" id="SSF51556">
    <property type="entry name" value="Metallo-dependent hydrolases"/>
    <property type="match status" value="1"/>
</dbReference>
<comment type="caution">
    <text evidence="3">The sequence shown here is derived from an EMBL/GenBank/DDBJ whole genome shotgun (WGS) entry which is preliminary data.</text>
</comment>
<dbReference type="InterPro" id="IPR006680">
    <property type="entry name" value="Amidohydro-rel"/>
</dbReference>
<dbReference type="AlphaFoldDB" id="A0A7W9E4P5"/>
<proteinExistence type="predicted"/>
<evidence type="ECO:0000259" key="2">
    <source>
        <dbReference type="Pfam" id="PF01979"/>
    </source>
</evidence>
<dbReference type="InterPro" id="IPR032466">
    <property type="entry name" value="Metal_Hydrolase"/>
</dbReference>
<accession>A0A7W9E4P5</accession>
<evidence type="ECO:0000256" key="1">
    <source>
        <dbReference type="ARBA" id="ARBA00022801"/>
    </source>
</evidence>
<evidence type="ECO:0000313" key="4">
    <source>
        <dbReference type="Proteomes" id="UP000561726"/>
    </source>
</evidence>
<dbReference type="SUPFAM" id="SSF51338">
    <property type="entry name" value="Composite domain of metallo-dependent hydrolases"/>
    <property type="match status" value="1"/>
</dbReference>
<keyword evidence="1" id="KW-0378">Hydrolase</keyword>
<name>A0A7W9E4P5_9MICO</name>
<organism evidence="3 4">
    <name type="scientific">Cryobacterium roopkundense</name>
    <dbReference type="NCBI Taxonomy" id="1001240"/>
    <lineage>
        <taxon>Bacteria</taxon>
        <taxon>Bacillati</taxon>
        <taxon>Actinomycetota</taxon>
        <taxon>Actinomycetes</taxon>
        <taxon>Micrococcales</taxon>
        <taxon>Microbacteriaceae</taxon>
        <taxon>Cryobacterium</taxon>
    </lineage>
</organism>
<reference evidence="3 4" key="1">
    <citation type="submission" date="2020-08" db="EMBL/GenBank/DDBJ databases">
        <title>Sequencing the genomes of 1000 actinobacteria strains.</title>
        <authorList>
            <person name="Klenk H.-P."/>
        </authorList>
    </citation>
    <scope>NUCLEOTIDE SEQUENCE [LARGE SCALE GENOMIC DNA]</scope>
    <source>
        <strain evidence="3 4">DSM 21065</strain>
    </source>
</reference>
<sequence length="472" mass="48778">MTGASGTTGPNASYWCETLVIDGVPVAGVRLEVEAGRLARVLRGCLPEPFDVQLGTVLPGFANAHSHAFHRALRGHTHADGGDFWRWRERMYGVAGRLDPDTYFDLARAVFAEMLVSGFTAVGEFHYVHHRGDGSAYDPPHAMELALVAAAREVGMRLVLLDTAYLQGGIGRGLGPEQLAFGDGSATGWLARWHGLRHRLGAAPDGDVLPPASACGDGLVTLGAALHSVRAVSPEAMREILDGVPSHIPLHVHLSEQPQENADCVAAFGLTPTAVLHSLGALAPRLSVVHATHLTDADRALLGAAAVTVVMCPTTEADLGDGIGPARELADAGAPIALGSDQNAVIDPFLEMRALEMGERLASGTRGRFTPAELLAAASAQGYASLGLGGSALHPGDPCDLVEVATASIRSVGSSAGQLPLTATASDVLRVIVAGRIVADGGRLVGTDGTAARPEAMMAAALARLDLPGGTR</sequence>
<dbReference type="Gene3D" id="2.30.40.10">
    <property type="entry name" value="Urease, subunit C, domain 1"/>
    <property type="match status" value="1"/>
</dbReference>
<dbReference type="PANTHER" id="PTHR43794:SF11">
    <property type="entry name" value="AMIDOHYDROLASE-RELATED DOMAIN-CONTAINING PROTEIN"/>
    <property type="match status" value="1"/>
</dbReference>
<dbReference type="GO" id="GO:0016810">
    <property type="term" value="F:hydrolase activity, acting on carbon-nitrogen (but not peptide) bonds"/>
    <property type="evidence" value="ECO:0007669"/>
    <property type="project" value="InterPro"/>
</dbReference>
<dbReference type="EMBL" id="JACHBQ010000001">
    <property type="protein sequence ID" value="MBB5642351.1"/>
    <property type="molecule type" value="Genomic_DNA"/>
</dbReference>
<dbReference type="Pfam" id="PF01979">
    <property type="entry name" value="Amidohydro_1"/>
    <property type="match status" value="1"/>
</dbReference>
<dbReference type="InterPro" id="IPR050287">
    <property type="entry name" value="MTA/SAH_deaminase"/>
</dbReference>
<dbReference type="Gene3D" id="3.20.20.140">
    <property type="entry name" value="Metal-dependent hydrolases"/>
    <property type="match status" value="1"/>
</dbReference>
<dbReference type="PANTHER" id="PTHR43794">
    <property type="entry name" value="AMINOHYDROLASE SSNA-RELATED"/>
    <property type="match status" value="1"/>
</dbReference>
<protein>
    <submittedName>
        <fullName evidence="3">Formiminoglutamate deiminase</fullName>
    </submittedName>
</protein>
<gene>
    <name evidence="3" type="ORF">BJ997_002899</name>
</gene>